<evidence type="ECO:0000313" key="3">
    <source>
        <dbReference type="Proteomes" id="UP000014254"/>
    </source>
</evidence>
<gene>
    <name evidence="2" type="ORF">HMPREF1544_08050</name>
</gene>
<evidence type="ECO:0000256" key="1">
    <source>
        <dbReference type="SAM" id="Phobius"/>
    </source>
</evidence>
<dbReference type="OMA" id="MLQATHR"/>
<keyword evidence="1" id="KW-0472">Membrane</keyword>
<proteinExistence type="predicted"/>
<dbReference type="InParanoid" id="S2J4T1"/>
<feature type="transmembrane region" description="Helical" evidence="1">
    <location>
        <begin position="532"/>
        <end position="551"/>
    </location>
</feature>
<accession>S2J4T1</accession>
<organism evidence="2 3">
    <name type="scientific">Mucor circinelloides f. circinelloides (strain 1006PhL)</name>
    <name type="common">Mucormycosis agent</name>
    <name type="synonym">Calyptromyces circinelloides</name>
    <dbReference type="NCBI Taxonomy" id="1220926"/>
    <lineage>
        <taxon>Eukaryota</taxon>
        <taxon>Fungi</taxon>
        <taxon>Fungi incertae sedis</taxon>
        <taxon>Mucoromycota</taxon>
        <taxon>Mucoromycotina</taxon>
        <taxon>Mucoromycetes</taxon>
        <taxon>Mucorales</taxon>
        <taxon>Mucorineae</taxon>
        <taxon>Mucoraceae</taxon>
        <taxon>Mucor</taxon>
    </lineage>
</organism>
<reference evidence="3" key="1">
    <citation type="submission" date="2013-05" db="EMBL/GenBank/DDBJ databases">
        <title>The Genome sequence of Mucor circinelloides f. circinelloides 1006PhL.</title>
        <authorList>
            <consortium name="The Broad Institute Genomics Platform"/>
            <person name="Cuomo C."/>
            <person name="Earl A."/>
            <person name="Findley K."/>
            <person name="Lee S.C."/>
            <person name="Walker B."/>
            <person name="Young S."/>
            <person name="Zeng Q."/>
            <person name="Gargeya S."/>
            <person name="Fitzgerald M."/>
            <person name="Haas B."/>
            <person name="Abouelleil A."/>
            <person name="Allen A.W."/>
            <person name="Alvarado L."/>
            <person name="Arachchi H.M."/>
            <person name="Berlin A.M."/>
            <person name="Chapman S.B."/>
            <person name="Gainer-Dewar J."/>
            <person name="Goldberg J."/>
            <person name="Griggs A."/>
            <person name="Gujja S."/>
            <person name="Hansen M."/>
            <person name="Howarth C."/>
            <person name="Imamovic A."/>
            <person name="Ireland A."/>
            <person name="Larimer J."/>
            <person name="McCowan C."/>
            <person name="Murphy C."/>
            <person name="Pearson M."/>
            <person name="Poon T.W."/>
            <person name="Priest M."/>
            <person name="Roberts A."/>
            <person name="Saif S."/>
            <person name="Shea T."/>
            <person name="Sisk P."/>
            <person name="Sykes S."/>
            <person name="Wortman J."/>
            <person name="Nusbaum C."/>
            <person name="Birren B."/>
        </authorList>
    </citation>
    <scope>NUCLEOTIDE SEQUENCE [LARGE SCALE GENOMIC DNA]</scope>
    <source>
        <strain evidence="3">1006PhL</strain>
    </source>
</reference>
<protein>
    <submittedName>
        <fullName evidence="2">Uncharacterized protein</fullName>
    </submittedName>
</protein>
<dbReference type="OrthoDB" id="2271285at2759"/>
<sequence>MILSLPLTIFLYQLIAACGVLATSALVIYFADTDFQLMFLQGPVDKMRNWKRFKSKTLSKLMVLLFTVLVIAIVFLPTLLVFAMECIGDRAYYFSSIEMYSQEEFANDPFSNPNPLVLPTPFVKEYPPFDDFRAITWDEMFSRPEYQFRSWITTESIVQNYLYKQLGLPFYPNTDGVWYGVLKNLTLFQEEGVSNNHYYDYSEYQREHEAPIVQEVDAATGTYRTDDRTPTYTFGMAGQNSFSLHACDGQLTSNLPDFESHQLLAVSNVTEGVVCYPQFDTTLPITVQVGSVMKNSVLEENDRVFRTANINDLYDSFSTISVSAMSLNDTFLTMAIKKAAHITYHGDTIYYSDSELLNCSSANLDNIFEYETNYEYNRLNHTKILCQLKSLSQQNPSFNMLQATHRSFDANFSMNSVYTYSAPTVSNPLGGIAIDLTWFTSYTLKSPVFNFPKDQEYLIAHVFNDEQSSYLSRNIEELIAHTDVFGVSDQQDPVLPNLVKIQASLKARNSYYFSKTTGSVRLAYDILGESKWTYMVAILGCVFFLLACLAASQRKRSLRAWISACPVVERLDDAATFVAGRDATSRPSFSTIGKPTKLSFCHQSATQTSIPVLTMDGKSILLQQ</sequence>
<keyword evidence="1" id="KW-0812">Transmembrane</keyword>
<keyword evidence="3" id="KW-1185">Reference proteome</keyword>
<feature type="transmembrane region" description="Helical" evidence="1">
    <location>
        <begin position="12"/>
        <end position="31"/>
    </location>
</feature>
<name>S2J4T1_MUCC1</name>
<keyword evidence="1" id="KW-1133">Transmembrane helix</keyword>
<dbReference type="AlphaFoldDB" id="S2J4T1"/>
<dbReference type="EMBL" id="KE124019">
    <property type="protein sequence ID" value="EPB85156.1"/>
    <property type="molecule type" value="Genomic_DNA"/>
</dbReference>
<evidence type="ECO:0000313" key="2">
    <source>
        <dbReference type="EMBL" id="EPB85156.1"/>
    </source>
</evidence>
<dbReference type="VEuPathDB" id="FungiDB:HMPREF1544_08050"/>
<dbReference type="Proteomes" id="UP000014254">
    <property type="component" value="Unassembled WGS sequence"/>
</dbReference>
<feature type="transmembrane region" description="Helical" evidence="1">
    <location>
        <begin position="61"/>
        <end position="84"/>
    </location>
</feature>